<dbReference type="AlphaFoldDB" id="A0AAN2C940"/>
<accession>A0AAN2C940</accession>
<evidence type="ECO:0000256" key="1">
    <source>
        <dbReference type="SAM" id="SignalP"/>
    </source>
</evidence>
<evidence type="ECO:0008006" key="4">
    <source>
        <dbReference type="Google" id="ProtNLM"/>
    </source>
</evidence>
<keyword evidence="3" id="KW-1185">Reference proteome</keyword>
<reference evidence="2 3" key="1">
    <citation type="journal article" date="2022" name="ISME Commun">
        <title>Vulcanimicrobium alpinus gen. nov. sp. nov., the first cultivated representative of the candidate phylum 'Eremiobacterota', is a metabolically versatile aerobic anoxygenic phototroph.</title>
        <authorList>
            <person name="Yabe S."/>
            <person name="Muto K."/>
            <person name="Abe K."/>
            <person name="Yokota A."/>
            <person name="Staudigel H."/>
            <person name="Tebo B.M."/>
        </authorList>
    </citation>
    <scope>NUCLEOTIDE SEQUENCE [LARGE SCALE GENOMIC DNA]</scope>
    <source>
        <strain evidence="2 3">WC8-2</strain>
    </source>
</reference>
<evidence type="ECO:0000313" key="2">
    <source>
        <dbReference type="EMBL" id="BDE05202.1"/>
    </source>
</evidence>
<organism evidence="2 3">
    <name type="scientific">Vulcanimicrobium alpinum</name>
    <dbReference type="NCBI Taxonomy" id="3016050"/>
    <lineage>
        <taxon>Bacteria</taxon>
        <taxon>Bacillati</taxon>
        <taxon>Vulcanimicrobiota</taxon>
        <taxon>Vulcanimicrobiia</taxon>
        <taxon>Vulcanimicrobiales</taxon>
        <taxon>Vulcanimicrobiaceae</taxon>
        <taxon>Vulcanimicrobium</taxon>
    </lineage>
</organism>
<sequence length="198" mass="21190">MSYFVRALALAGVFTVTAAAASAQSTGEAPAPMSATVPPKAPTYPVPVKPDFSSMKFLLGTWKCATHSERRGNEASLATITYTMAPDGYFMKSLTKSQKVSYAAVGYTATDWYTYDNDAKRWIDVTVGSSGAYGYSTSMGWQNSYMLWGADSFLPNGDVTSSTGTLMTKISDTKYTTKQAFTTAAGLLNRVTGSCAKQ</sequence>
<dbReference type="Proteomes" id="UP001317532">
    <property type="component" value="Chromosome"/>
</dbReference>
<evidence type="ECO:0000313" key="3">
    <source>
        <dbReference type="Proteomes" id="UP001317532"/>
    </source>
</evidence>
<gene>
    <name evidence="2" type="ORF">WPS_04780</name>
</gene>
<name>A0AAN2C940_UNVUL</name>
<feature type="signal peptide" evidence="1">
    <location>
        <begin position="1"/>
        <end position="18"/>
    </location>
</feature>
<protein>
    <recommendedName>
        <fullName evidence="4">Lipocalin-like domain-containing protein</fullName>
    </recommendedName>
</protein>
<proteinExistence type="predicted"/>
<keyword evidence="1" id="KW-0732">Signal</keyword>
<feature type="chain" id="PRO_5042944619" description="Lipocalin-like domain-containing protein" evidence="1">
    <location>
        <begin position="19"/>
        <end position="198"/>
    </location>
</feature>
<dbReference type="KEGG" id="vab:WPS_04780"/>
<dbReference type="EMBL" id="AP025523">
    <property type="protein sequence ID" value="BDE05202.1"/>
    <property type="molecule type" value="Genomic_DNA"/>
</dbReference>